<dbReference type="PANTHER" id="PTHR39466:SF1">
    <property type="entry name" value="RGS DOMAIN-CONTAINING PROTEIN"/>
    <property type="match status" value="1"/>
</dbReference>
<evidence type="ECO:0000256" key="2">
    <source>
        <dbReference type="SAM" id="Phobius"/>
    </source>
</evidence>
<protein>
    <recommendedName>
        <fullName evidence="5">RGS domain-containing protein</fullName>
    </recommendedName>
</protein>
<evidence type="ECO:0000313" key="4">
    <source>
        <dbReference type="Proteomes" id="UP000053647"/>
    </source>
</evidence>
<evidence type="ECO:0008006" key="5">
    <source>
        <dbReference type="Google" id="ProtNLM"/>
    </source>
</evidence>
<dbReference type="PANTHER" id="PTHR39466">
    <property type="entry name" value="RGS DOMAIN-CONTAINING PROTEIN"/>
    <property type="match status" value="1"/>
</dbReference>
<feature type="transmembrane region" description="Helical" evidence="2">
    <location>
        <begin position="620"/>
        <end position="639"/>
    </location>
</feature>
<dbReference type="InterPro" id="IPR044926">
    <property type="entry name" value="RGS_subdomain_2"/>
</dbReference>
<keyword evidence="2" id="KW-1133">Transmembrane helix</keyword>
<evidence type="ECO:0000256" key="1">
    <source>
        <dbReference type="SAM" id="MobiDB-lite"/>
    </source>
</evidence>
<feature type="region of interest" description="Disordered" evidence="1">
    <location>
        <begin position="346"/>
        <end position="403"/>
    </location>
</feature>
<feature type="transmembrane region" description="Helical" evidence="2">
    <location>
        <begin position="243"/>
        <end position="264"/>
    </location>
</feature>
<feature type="compositionally biased region" description="Polar residues" evidence="1">
    <location>
        <begin position="595"/>
        <end position="611"/>
    </location>
</feature>
<feature type="region of interest" description="Disordered" evidence="1">
    <location>
        <begin position="531"/>
        <end position="615"/>
    </location>
</feature>
<dbReference type="OrthoDB" id="3232309at2759"/>
<gene>
    <name evidence="3" type="ORF">PAXINDRAFT_169398</name>
</gene>
<organism evidence="3 4">
    <name type="scientific">Paxillus involutus ATCC 200175</name>
    <dbReference type="NCBI Taxonomy" id="664439"/>
    <lineage>
        <taxon>Eukaryota</taxon>
        <taxon>Fungi</taxon>
        <taxon>Dikarya</taxon>
        <taxon>Basidiomycota</taxon>
        <taxon>Agaricomycotina</taxon>
        <taxon>Agaricomycetes</taxon>
        <taxon>Agaricomycetidae</taxon>
        <taxon>Boletales</taxon>
        <taxon>Paxilineae</taxon>
        <taxon>Paxillaceae</taxon>
        <taxon>Paxillus</taxon>
    </lineage>
</organism>
<dbReference type="SUPFAM" id="SSF48097">
    <property type="entry name" value="Regulator of G-protein signaling, RGS"/>
    <property type="match status" value="1"/>
</dbReference>
<dbReference type="Gene3D" id="1.10.167.10">
    <property type="entry name" value="Regulator of G-protein Signalling 4, domain 2"/>
    <property type="match status" value="1"/>
</dbReference>
<proteinExistence type="predicted"/>
<feature type="compositionally biased region" description="Polar residues" evidence="1">
    <location>
        <begin position="546"/>
        <end position="566"/>
    </location>
</feature>
<keyword evidence="4" id="KW-1185">Reference proteome</keyword>
<dbReference type="Proteomes" id="UP000053647">
    <property type="component" value="Unassembled WGS sequence"/>
</dbReference>
<dbReference type="AlphaFoldDB" id="A0A0C9SYG2"/>
<dbReference type="HOGENOM" id="CLU_008678_0_0_1"/>
<sequence length="674" mass="72780">MDSPPSRLGRTFLVPQQYYPDSDGAASPSELTFTRGLFTLPYRLCNPPPAAGKVRSCSVTPVLHVRLDDVLARQHLPPIGLKDFEEYLLYAEQAPENLYFILWLKEYTSRYQSWAQRARKASLVNNRKDSDAPTSRRLKFRNPPTPDPSLALFYARAKQTFFTPNAEYELNIPSDILAPFHRLPQSSAFHSRNCAPASAWHSQSAHPDPAVFTEVAIEVHNMLNESLSRFVRAAYTNVGSQRVACGIVGGCFCTLVAGVLPLIMTSGRWNVGPHGRLIRLVAFPGLWFGLTILIASLQGICLMVYIFGDLRQLRKFELARPAISRPMPMPISAPVVSHAPPVNGPSISISRNHQAEKDPEDASPVTITSVSSVAAQSHPFSRTSDVSSATSCESGESESCSSGDCNEIDVSPAFFDDIPAPEGPATASCLHRPEYRSSSVTFLPTVHPRPRNYPTISTGSIHAEPGAISRNAESAFRGEIEYGPSAVFIPYDFIGDSAATGTQRSRSGAESFDFDLLPTCTRHTTSLRRSSILNSDVTATPAPSPGRTNIPLSTTNNGSNQSTGINPSGGVGPVMGRAQYKCNNRLHPLSHPPDSGSSVQNSHSTTPTASQERSRPTSSFALLIASFTAAFAAPFTRVWSPLVKRAQWEAVVRAGLLAAIGAGVITGVVVGVVP</sequence>
<evidence type="ECO:0000313" key="3">
    <source>
        <dbReference type="EMBL" id="KIJ15009.1"/>
    </source>
</evidence>
<dbReference type="EMBL" id="KN819339">
    <property type="protein sequence ID" value="KIJ15009.1"/>
    <property type="molecule type" value="Genomic_DNA"/>
</dbReference>
<dbReference type="InterPro" id="IPR036305">
    <property type="entry name" value="RGS_sf"/>
</dbReference>
<feature type="compositionally biased region" description="Polar residues" evidence="1">
    <location>
        <begin position="365"/>
        <end position="386"/>
    </location>
</feature>
<reference evidence="4" key="2">
    <citation type="submission" date="2015-01" db="EMBL/GenBank/DDBJ databases">
        <title>Evolutionary Origins and Diversification of the Mycorrhizal Mutualists.</title>
        <authorList>
            <consortium name="DOE Joint Genome Institute"/>
            <consortium name="Mycorrhizal Genomics Consortium"/>
            <person name="Kohler A."/>
            <person name="Kuo A."/>
            <person name="Nagy L.G."/>
            <person name="Floudas D."/>
            <person name="Copeland A."/>
            <person name="Barry K.W."/>
            <person name="Cichocki N."/>
            <person name="Veneault-Fourrey C."/>
            <person name="LaButti K."/>
            <person name="Lindquist E.A."/>
            <person name="Lipzen A."/>
            <person name="Lundell T."/>
            <person name="Morin E."/>
            <person name="Murat C."/>
            <person name="Riley R."/>
            <person name="Ohm R."/>
            <person name="Sun H."/>
            <person name="Tunlid A."/>
            <person name="Henrissat B."/>
            <person name="Grigoriev I.V."/>
            <person name="Hibbett D.S."/>
            <person name="Martin F."/>
        </authorList>
    </citation>
    <scope>NUCLEOTIDE SEQUENCE [LARGE SCALE GENOMIC DNA]</scope>
    <source>
        <strain evidence="4">ATCC 200175</strain>
    </source>
</reference>
<accession>A0A0C9SYG2</accession>
<feature type="transmembrane region" description="Helical" evidence="2">
    <location>
        <begin position="651"/>
        <end position="673"/>
    </location>
</feature>
<keyword evidence="2" id="KW-0472">Membrane</keyword>
<name>A0A0C9SYG2_PAXIN</name>
<feature type="transmembrane region" description="Helical" evidence="2">
    <location>
        <begin position="284"/>
        <end position="307"/>
    </location>
</feature>
<keyword evidence="2" id="KW-0812">Transmembrane</keyword>
<feature type="compositionally biased region" description="Low complexity" evidence="1">
    <location>
        <begin position="387"/>
        <end position="403"/>
    </location>
</feature>
<reference evidence="3 4" key="1">
    <citation type="submission" date="2014-06" db="EMBL/GenBank/DDBJ databases">
        <authorList>
            <consortium name="DOE Joint Genome Institute"/>
            <person name="Kuo A."/>
            <person name="Kohler A."/>
            <person name="Nagy L.G."/>
            <person name="Floudas D."/>
            <person name="Copeland A."/>
            <person name="Barry K.W."/>
            <person name="Cichocki N."/>
            <person name="Veneault-Fourrey C."/>
            <person name="LaButti K."/>
            <person name="Lindquist E.A."/>
            <person name="Lipzen A."/>
            <person name="Lundell T."/>
            <person name="Morin E."/>
            <person name="Murat C."/>
            <person name="Sun H."/>
            <person name="Tunlid A."/>
            <person name="Henrissat B."/>
            <person name="Grigoriev I.V."/>
            <person name="Hibbett D.S."/>
            <person name="Martin F."/>
            <person name="Nordberg H.P."/>
            <person name="Cantor M.N."/>
            <person name="Hua S.X."/>
        </authorList>
    </citation>
    <scope>NUCLEOTIDE SEQUENCE [LARGE SCALE GENOMIC DNA]</scope>
    <source>
        <strain evidence="3 4">ATCC 200175</strain>
    </source>
</reference>
<feature type="region of interest" description="Disordered" evidence="1">
    <location>
        <begin position="122"/>
        <end position="144"/>
    </location>
</feature>